<evidence type="ECO:0000256" key="1">
    <source>
        <dbReference type="SAM" id="Phobius"/>
    </source>
</evidence>
<gene>
    <name evidence="2" type="ORF">DK389_02355</name>
</gene>
<keyword evidence="1" id="KW-0812">Transmembrane</keyword>
<keyword evidence="1" id="KW-0472">Membrane</keyword>
<dbReference type="EMBL" id="CP029550">
    <property type="protein sequence ID" value="AWN39577.1"/>
    <property type="molecule type" value="Genomic_DNA"/>
</dbReference>
<dbReference type="Proteomes" id="UP000245926">
    <property type="component" value="Chromosome"/>
</dbReference>
<organism evidence="2 3">
    <name type="scientific">Methylobacterium durans</name>
    <dbReference type="NCBI Taxonomy" id="2202825"/>
    <lineage>
        <taxon>Bacteria</taxon>
        <taxon>Pseudomonadati</taxon>
        <taxon>Pseudomonadota</taxon>
        <taxon>Alphaproteobacteria</taxon>
        <taxon>Hyphomicrobiales</taxon>
        <taxon>Methylobacteriaceae</taxon>
        <taxon>Methylobacterium</taxon>
    </lineage>
</organism>
<protein>
    <submittedName>
        <fullName evidence="2">Nitrogen fixation protein FixH</fullName>
    </submittedName>
</protein>
<dbReference type="OrthoDB" id="1495896at2"/>
<keyword evidence="1" id="KW-1133">Transmembrane helix</keyword>
<dbReference type="InterPro" id="IPR018037">
    <property type="entry name" value="FixH_proteobacterial"/>
</dbReference>
<dbReference type="RefSeq" id="WP_109887266.1">
    <property type="nucleotide sequence ID" value="NZ_CP029550.1"/>
</dbReference>
<dbReference type="PIRSF" id="PIRSF011386">
    <property type="entry name" value="FixH"/>
    <property type="match status" value="1"/>
</dbReference>
<accession>A0A2U8W0K8</accession>
<feature type="transmembrane region" description="Helical" evidence="1">
    <location>
        <begin position="21"/>
        <end position="44"/>
    </location>
</feature>
<dbReference type="AlphaFoldDB" id="A0A2U8W0K8"/>
<evidence type="ECO:0000313" key="3">
    <source>
        <dbReference type="Proteomes" id="UP000245926"/>
    </source>
</evidence>
<dbReference type="KEGG" id="mets:DK389_02355"/>
<dbReference type="Pfam" id="PF05751">
    <property type="entry name" value="FixH"/>
    <property type="match status" value="1"/>
</dbReference>
<keyword evidence="3" id="KW-1185">Reference proteome</keyword>
<dbReference type="InterPro" id="IPR008620">
    <property type="entry name" value="FixH"/>
</dbReference>
<evidence type="ECO:0000313" key="2">
    <source>
        <dbReference type="EMBL" id="AWN39577.1"/>
    </source>
</evidence>
<sequence length="171" mass="18905">MNIPAVPSRSASGFRLTGGKVLAIFIAFFGTIASADALLVTSAFRTWSGLEVASPYQASQRYNEELRLARRQGERGWHLESRTEREGSDGLVVAVTLRDRHGQPLGDRRLRARLERPTDKRGDLTIALAETTPGDYVAHLDAVSAGQWDLVVDVLSADGDDYRRKSRIVLR</sequence>
<name>A0A2U8W0K8_9HYPH</name>
<proteinExistence type="predicted"/>
<reference evidence="3" key="1">
    <citation type="submission" date="2018-05" db="EMBL/GenBank/DDBJ databases">
        <title>Complete Genome Sequence of Methylobacterium sp. 17SD2-17.</title>
        <authorList>
            <person name="Srinivasan S."/>
        </authorList>
    </citation>
    <scope>NUCLEOTIDE SEQUENCE [LARGE SCALE GENOMIC DNA]</scope>
    <source>
        <strain evidence="3">17SD2-17</strain>
    </source>
</reference>